<feature type="region of interest" description="Disordered" evidence="2">
    <location>
        <begin position="44"/>
        <end position="66"/>
    </location>
</feature>
<gene>
    <name evidence="3" type="ORF">CC78DRAFT_618684</name>
</gene>
<feature type="coiled-coil region" evidence="1">
    <location>
        <begin position="109"/>
        <end position="177"/>
    </location>
</feature>
<dbReference type="Proteomes" id="UP000800093">
    <property type="component" value="Unassembled WGS sequence"/>
</dbReference>
<name>A0A9P4K937_9PLEO</name>
<comment type="caution">
    <text evidence="3">The sequence shown here is derived from an EMBL/GenBank/DDBJ whole genome shotgun (WGS) entry which is preliminary data.</text>
</comment>
<organism evidence="3 4">
    <name type="scientific">Lojkania enalia</name>
    <dbReference type="NCBI Taxonomy" id="147567"/>
    <lineage>
        <taxon>Eukaryota</taxon>
        <taxon>Fungi</taxon>
        <taxon>Dikarya</taxon>
        <taxon>Ascomycota</taxon>
        <taxon>Pezizomycotina</taxon>
        <taxon>Dothideomycetes</taxon>
        <taxon>Pleosporomycetidae</taxon>
        <taxon>Pleosporales</taxon>
        <taxon>Pleosporales incertae sedis</taxon>
        <taxon>Lojkania</taxon>
    </lineage>
</organism>
<dbReference type="AlphaFoldDB" id="A0A9P4K937"/>
<protein>
    <submittedName>
        <fullName evidence="3">Uncharacterized protein</fullName>
    </submittedName>
</protein>
<evidence type="ECO:0000313" key="4">
    <source>
        <dbReference type="Proteomes" id="UP000800093"/>
    </source>
</evidence>
<evidence type="ECO:0000256" key="2">
    <source>
        <dbReference type="SAM" id="MobiDB-lite"/>
    </source>
</evidence>
<proteinExistence type="predicted"/>
<evidence type="ECO:0000313" key="3">
    <source>
        <dbReference type="EMBL" id="KAF2262285.1"/>
    </source>
</evidence>
<accession>A0A9P4K937</accession>
<keyword evidence="4" id="KW-1185">Reference proteome</keyword>
<evidence type="ECO:0000256" key="1">
    <source>
        <dbReference type="SAM" id="Coils"/>
    </source>
</evidence>
<keyword evidence="1" id="KW-0175">Coiled coil</keyword>
<dbReference type="EMBL" id="ML986642">
    <property type="protein sequence ID" value="KAF2262285.1"/>
    <property type="molecule type" value="Genomic_DNA"/>
</dbReference>
<feature type="region of interest" description="Disordered" evidence="2">
    <location>
        <begin position="202"/>
        <end position="225"/>
    </location>
</feature>
<dbReference type="OrthoDB" id="5279705at2759"/>
<reference evidence="4" key="1">
    <citation type="journal article" date="2020" name="Stud. Mycol.">
        <title>101 Dothideomycetes genomes: A test case for predicting lifestyles and emergence of pathogens.</title>
        <authorList>
            <person name="Haridas S."/>
            <person name="Albert R."/>
            <person name="Binder M."/>
            <person name="Bloem J."/>
            <person name="LaButti K."/>
            <person name="Salamov A."/>
            <person name="Andreopoulos B."/>
            <person name="Baker S."/>
            <person name="Barry K."/>
            <person name="Bills G."/>
            <person name="Bluhm B."/>
            <person name="Cannon C."/>
            <person name="Castanera R."/>
            <person name="Culley D."/>
            <person name="Daum C."/>
            <person name="Ezra D."/>
            <person name="Gonzalez J."/>
            <person name="Henrissat B."/>
            <person name="Kuo A."/>
            <person name="Liang C."/>
            <person name="Lipzen A."/>
            <person name="Lutzoni F."/>
            <person name="Magnuson J."/>
            <person name="Mondo S."/>
            <person name="Nolan M."/>
            <person name="Ohm R."/>
            <person name="Pangilinan J."/>
            <person name="Park H.-J."/>
            <person name="Ramirez L."/>
            <person name="Alfaro M."/>
            <person name="Sun H."/>
            <person name="Tritt A."/>
            <person name="Yoshinaga Y."/>
            <person name="Zwiers L.-H."/>
            <person name="Turgeon B."/>
            <person name="Goodwin S."/>
            <person name="Spatafora J."/>
            <person name="Crous P."/>
            <person name="Grigoriev I."/>
        </authorList>
    </citation>
    <scope>NUCLEOTIDE SEQUENCE [LARGE SCALE GENOMIC DNA]</scope>
    <source>
        <strain evidence="4">CBS 304.66</strain>
    </source>
</reference>
<sequence>MMLTANPFYAQQNLYTPSRPSPLSERHVNAVPRAFNFTMGAQPQTEKMPVPQRAYKPNPVMQSRDAVKERRREMFFKRVQKDRDDRKWEVRGEQIQLLDFMSEQKRWEAEKARQAMQLEVNNFDFLEDELENLEGATPSYDLSNASHNEPRDEAEYISQEDQELEAFIAAIEEEEGQQEVASQHFGSDDEDYDQIFMEYTTGWENQQPSEHGNCGFDDMDVMDTT</sequence>